<dbReference type="InterPro" id="IPR001647">
    <property type="entry name" value="HTH_TetR"/>
</dbReference>
<evidence type="ECO:0000256" key="3">
    <source>
        <dbReference type="ARBA" id="ARBA00023163"/>
    </source>
</evidence>
<evidence type="ECO:0000313" key="7">
    <source>
        <dbReference type="EMBL" id="AWN23390.1"/>
    </source>
</evidence>
<dbReference type="PANTHER" id="PTHR30055">
    <property type="entry name" value="HTH-TYPE TRANSCRIPTIONAL REGULATOR RUTR"/>
    <property type="match status" value="1"/>
</dbReference>
<keyword evidence="3" id="KW-0804">Transcription</keyword>
<evidence type="ECO:0000256" key="4">
    <source>
        <dbReference type="PROSITE-ProRule" id="PRU00335"/>
    </source>
</evidence>
<dbReference type="InterPro" id="IPR009057">
    <property type="entry name" value="Homeodomain-like_sf"/>
</dbReference>
<name>A0A2Z3JJ61_9DEIO</name>
<dbReference type="GO" id="GO:0000976">
    <property type="term" value="F:transcription cis-regulatory region binding"/>
    <property type="evidence" value="ECO:0007669"/>
    <property type="project" value="TreeGrafter"/>
</dbReference>
<dbReference type="PRINTS" id="PR00455">
    <property type="entry name" value="HTHTETR"/>
</dbReference>
<organism evidence="7 8">
    <name type="scientific">Deinococcus irradiatisoli</name>
    <dbReference type="NCBI Taxonomy" id="2202254"/>
    <lineage>
        <taxon>Bacteria</taxon>
        <taxon>Thermotogati</taxon>
        <taxon>Deinococcota</taxon>
        <taxon>Deinococci</taxon>
        <taxon>Deinococcales</taxon>
        <taxon>Deinococcaceae</taxon>
        <taxon>Deinococcus</taxon>
    </lineage>
</organism>
<keyword evidence="8" id="KW-1185">Reference proteome</keyword>
<evidence type="ECO:0000256" key="2">
    <source>
        <dbReference type="ARBA" id="ARBA00023125"/>
    </source>
</evidence>
<protein>
    <submittedName>
        <fullName evidence="7">TetR/AcrR family transcriptional regulator</fullName>
    </submittedName>
</protein>
<dbReference type="Proteomes" id="UP000245368">
    <property type="component" value="Chromosome"/>
</dbReference>
<dbReference type="EMBL" id="CP029494">
    <property type="protein sequence ID" value="AWN23390.1"/>
    <property type="molecule type" value="Genomic_DNA"/>
</dbReference>
<dbReference type="PROSITE" id="PS50977">
    <property type="entry name" value="HTH_TETR_2"/>
    <property type="match status" value="1"/>
</dbReference>
<dbReference type="Pfam" id="PF00440">
    <property type="entry name" value="TetR_N"/>
    <property type="match status" value="1"/>
</dbReference>
<dbReference type="InterPro" id="IPR023772">
    <property type="entry name" value="DNA-bd_HTH_TetR-type_CS"/>
</dbReference>
<proteinExistence type="predicted"/>
<evidence type="ECO:0000313" key="8">
    <source>
        <dbReference type="Proteomes" id="UP000245368"/>
    </source>
</evidence>
<feature type="DNA-binding region" description="H-T-H motif" evidence="4">
    <location>
        <begin position="28"/>
        <end position="47"/>
    </location>
</feature>
<feature type="compositionally biased region" description="Polar residues" evidence="5">
    <location>
        <begin position="198"/>
        <end position="207"/>
    </location>
</feature>
<dbReference type="Pfam" id="PF14246">
    <property type="entry name" value="TetR_C_7"/>
    <property type="match status" value="1"/>
</dbReference>
<accession>A0A2Z3JJ61</accession>
<dbReference type="OrthoDB" id="9785164at2"/>
<dbReference type="PANTHER" id="PTHR30055:SF238">
    <property type="entry name" value="MYCOFACTOCIN BIOSYNTHESIS TRANSCRIPTIONAL REGULATOR MFTR-RELATED"/>
    <property type="match status" value="1"/>
</dbReference>
<dbReference type="InterPro" id="IPR039536">
    <property type="entry name" value="TetR_C_Proteobacteria"/>
</dbReference>
<feature type="domain" description="HTH tetR-type" evidence="6">
    <location>
        <begin position="6"/>
        <end position="65"/>
    </location>
</feature>
<dbReference type="SUPFAM" id="SSF46689">
    <property type="entry name" value="Homeodomain-like"/>
    <property type="match status" value="1"/>
</dbReference>
<dbReference type="Gene3D" id="1.10.357.10">
    <property type="entry name" value="Tetracycline Repressor, domain 2"/>
    <property type="match status" value="1"/>
</dbReference>
<dbReference type="AlphaFoldDB" id="A0A2Z3JJ61"/>
<dbReference type="RefSeq" id="WP_109827118.1">
    <property type="nucleotide sequence ID" value="NZ_CP029494.1"/>
</dbReference>
<dbReference type="GO" id="GO:0003700">
    <property type="term" value="F:DNA-binding transcription factor activity"/>
    <property type="evidence" value="ECO:0007669"/>
    <property type="project" value="TreeGrafter"/>
</dbReference>
<evidence type="ECO:0000256" key="1">
    <source>
        <dbReference type="ARBA" id="ARBA00023015"/>
    </source>
</evidence>
<feature type="region of interest" description="Disordered" evidence="5">
    <location>
        <begin position="192"/>
        <end position="214"/>
    </location>
</feature>
<evidence type="ECO:0000259" key="6">
    <source>
        <dbReference type="PROSITE" id="PS50977"/>
    </source>
</evidence>
<dbReference type="SUPFAM" id="SSF48498">
    <property type="entry name" value="Tetracyclin repressor-like, C-terminal domain"/>
    <property type="match status" value="1"/>
</dbReference>
<reference evidence="7 8" key="1">
    <citation type="submission" date="2018-05" db="EMBL/GenBank/DDBJ databases">
        <title>Complete Genome Sequence of Deinococcus sp. strain 17bor-2.</title>
        <authorList>
            <person name="Srinivasan S."/>
        </authorList>
    </citation>
    <scope>NUCLEOTIDE SEQUENCE [LARGE SCALE GENOMIC DNA]</scope>
    <source>
        <strain evidence="7 8">17bor-2</strain>
    </source>
</reference>
<dbReference type="KEGG" id="dez:DKM44_09235"/>
<sequence>MARPRTISDEQIVEAAREVFLEQGFSATTAEIARRAGVSEGTLFNRFASKEELFAETLGLNERGHCQTDFSALVGSGDVRLNLEQLAWRFLDAARRILPQLMVIWSRGQAPMVKPAGWRDPLSEEIEALSRYLQAEVTLGRLRPIDCQVAAAALLGALMSQVHRELQAGPGIEGARFVRSLLDMWWPGMQPFEPPGAASSQSGSTPADPSPEMK</sequence>
<keyword evidence="2 4" id="KW-0238">DNA-binding</keyword>
<dbReference type="PROSITE" id="PS01081">
    <property type="entry name" value="HTH_TETR_1"/>
    <property type="match status" value="1"/>
</dbReference>
<evidence type="ECO:0000256" key="5">
    <source>
        <dbReference type="SAM" id="MobiDB-lite"/>
    </source>
</evidence>
<keyword evidence="1" id="KW-0805">Transcription regulation</keyword>
<gene>
    <name evidence="7" type="ORF">DKM44_09235</name>
</gene>
<dbReference type="InterPro" id="IPR050109">
    <property type="entry name" value="HTH-type_TetR-like_transc_reg"/>
</dbReference>
<dbReference type="InterPro" id="IPR036271">
    <property type="entry name" value="Tet_transcr_reg_TetR-rel_C_sf"/>
</dbReference>